<dbReference type="AlphaFoldDB" id="A0A0G4HSL6"/>
<feature type="compositionally biased region" description="Low complexity" evidence="1">
    <location>
        <begin position="594"/>
        <end position="611"/>
    </location>
</feature>
<dbReference type="InterPro" id="IPR001920">
    <property type="entry name" value="Asp/Glu_race"/>
</dbReference>
<evidence type="ECO:0000313" key="2">
    <source>
        <dbReference type="EMBL" id="CEM47270.1"/>
    </source>
</evidence>
<accession>A0A0G4HSL6</accession>
<organism evidence="2">
    <name type="scientific">Chromera velia CCMP2878</name>
    <dbReference type="NCBI Taxonomy" id="1169474"/>
    <lineage>
        <taxon>Eukaryota</taxon>
        <taxon>Sar</taxon>
        <taxon>Alveolata</taxon>
        <taxon>Colpodellida</taxon>
        <taxon>Chromeraceae</taxon>
        <taxon>Chromera</taxon>
    </lineage>
</organism>
<feature type="compositionally biased region" description="Low complexity" evidence="1">
    <location>
        <begin position="721"/>
        <end position="731"/>
    </location>
</feature>
<feature type="region of interest" description="Disordered" evidence="1">
    <location>
        <begin position="580"/>
        <end position="611"/>
    </location>
</feature>
<dbReference type="VEuPathDB" id="CryptoDB:Cvel_8266"/>
<dbReference type="PhylomeDB" id="A0A0G4HSL6"/>
<gene>
    <name evidence="2" type="ORF">Cvel_8266</name>
</gene>
<feature type="compositionally biased region" description="Pro residues" evidence="1">
    <location>
        <begin position="732"/>
        <end position="756"/>
    </location>
</feature>
<dbReference type="EMBL" id="CDMZ01003691">
    <property type="protein sequence ID" value="CEM47270.1"/>
    <property type="molecule type" value="Genomic_DNA"/>
</dbReference>
<proteinExistence type="predicted"/>
<feature type="region of interest" description="Disordered" evidence="1">
    <location>
        <begin position="477"/>
        <end position="513"/>
    </location>
</feature>
<evidence type="ECO:0000256" key="1">
    <source>
        <dbReference type="SAM" id="MobiDB-lite"/>
    </source>
</evidence>
<protein>
    <submittedName>
        <fullName evidence="2">Uncharacterized protein</fullName>
    </submittedName>
</protein>
<dbReference type="Gene3D" id="3.40.50.1860">
    <property type="match status" value="1"/>
</dbReference>
<dbReference type="GO" id="GO:0016855">
    <property type="term" value="F:racemase and epimerase activity, acting on amino acids and derivatives"/>
    <property type="evidence" value="ECO:0007669"/>
    <property type="project" value="InterPro"/>
</dbReference>
<sequence length="892" mass="98230">MFQWCLSALNLPHAQHVHELKPVKTVTAEEAKSLDVPKLGVLRLDYNYPPAPGDIDHPDSFSYPVIYKVIPGLTFEICQSGVVSKQVEKDILMSVEYLEKHNVKGIVGDCGFMLFFQRLVRNHTRLPVCLSPLSLVPSVDTFFGLSRCSGACLLIILTANASSLETLHPLMKRECSVDPTDTSHMIVGCEDLPGFEAVALGTEVNTVVVQEHVVKRCKQLVAERPEIAGFLFECTELPHYADAVREATGLPVWDAISAANHLMNAHMDNPNFGNTAWYDDTRVKVAYKFGEELSADEKLRSGLESFSDLHNLVAELPTPYRDSYEYLKTKILKASGEKEEKRLLNAFHSLATLSLSQHADAEQFGNAVETACQRIATLSLREERVCVYKGTGDPDDDANWKVVRQQVPLLDPLGRRDGQLASLLLINGISDHEVRAQVRNALPPHMPFYGDDGALKKFRTFAKPSCFPLVTPIRSPYPQSQPGMSVAGKPPSHPANPQSGRAVPPQPNCTHPGHKAEHCLKQHFYPSCFRWGYKPGDCELAKDIDALLRAYGYPPHNSQGRLGGHSSRQKGAALMGATDFDTEESDDVSDSNPAAAAAGRMKSASSSDSPRPSFSFDGLGCMLDPPSPPIATLRDLLQTTCRPSEGSSPFLVGSSVLYHHPDLPRAKLDPLWTPASVLQHVSEHVLRLRLPSGRPILAHRCCIRANDSSQPEPVFSVPFSELQPQQQQEQQPVPPLELPQQPPATDSPPAPPPQPPKFDITDFHKDELIIWKDKNTNRCFLGSVHAVDPSGEGRVEVQAWGSTGRMPFASRRMQPAWCSVHGRPKLLYSAQKPAGCGPELCYLIPEEVIERTALTLEGRLPSDVCETYKSVLLASHDTCFPSDHLSFDLLAS</sequence>
<name>A0A0G4HSL6_9ALVE</name>
<feature type="region of interest" description="Disordered" evidence="1">
    <location>
        <begin position="721"/>
        <end position="759"/>
    </location>
</feature>
<feature type="compositionally biased region" description="Acidic residues" evidence="1">
    <location>
        <begin position="580"/>
        <end position="589"/>
    </location>
</feature>
<reference evidence="2" key="1">
    <citation type="submission" date="2014-11" db="EMBL/GenBank/DDBJ databases">
        <authorList>
            <person name="Otto D Thomas"/>
            <person name="Naeem Raeece"/>
        </authorList>
    </citation>
    <scope>NUCLEOTIDE SEQUENCE</scope>
</reference>